<dbReference type="PANTHER" id="PTHR10584">
    <property type="entry name" value="SUGAR KINASE"/>
    <property type="match status" value="1"/>
</dbReference>
<dbReference type="RefSeq" id="WP_255227195.1">
    <property type="nucleotide sequence ID" value="NZ_JAJEKE010000006.1"/>
</dbReference>
<dbReference type="PANTHER" id="PTHR10584:SF166">
    <property type="entry name" value="RIBOKINASE"/>
    <property type="match status" value="1"/>
</dbReference>
<reference evidence="6 7" key="1">
    <citation type="submission" date="2021-10" db="EMBL/GenBank/DDBJ databases">
        <title>Lutispora strain m25 sp. nov., a thermophilic, non-spore-forming bacterium isolated from a lab-scale methanogenic bioreactor digesting anaerobic sludge.</title>
        <authorList>
            <person name="El Houari A."/>
            <person name="Mcdonald J."/>
        </authorList>
    </citation>
    <scope>NUCLEOTIDE SEQUENCE [LARGE SCALE GENOMIC DNA]</scope>
    <source>
        <strain evidence="7">m25</strain>
    </source>
</reference>
<gene>
    <name evidence="6" type="ORF">LJD61_08960</name>
</gene>
<proteinExistence type="inferred from homology"/>
<dbReference type="InterPro" id="IPR002173">
    <property type="entry name" value="Carboh/pur_kinase_PfkB_CS"/>
</dbReference>
<dbReference type="Proteomes" id="UP001651880">
    <property type="component" value="Unassembled WGS sequence"/>
</dbReference>
<evidence type="ECO:0000313" key="6">
    <source>
        <dbReference type="EMBL" id="MCQ1529683.1"/>
    </source>
</evidence>
<accession>A0ABT1NHQ2</accession>
<dbReference type="EMBL" id="JAJEKE010000006">
    <property type="protein sequence ID" value="MCQ1529683.1"/>
    <property type="molecule type" value="Genomic_DNA"/>
</dbReference>
<dbReference type="InterPro" id="IPR002139">
    <property type="entry name" value="Ribo/fructo_kinase"/>
</dbReference>
<dbReference type="InterPro" id="IPR029056">
    <property type="entry name" value="Ribokinase-like"/>
</dbReference>
<organism evidence="6 7">
    <name type="scientific">Lutispora saccharofermentans</name>
    <dbReference type="NCBI Taxonomy" id="3024236"/>
    <lineage>
        <taxon>Bacteria</taxon>
        <taxon>Bacillati</taxon>
        <taxon>Bacillota</taxon>
        <taxon>Clostridia</taxon>
        <taxon>Lutisporales</taxon>
        <taxon>Lutisporaceae</taxon>
        <taxon>Lutispora</taxon>
    </lineage>
</organism>
<dbReference type="PRINTS" id="PR00990">
    <property type="entry name" value="RIBOKINASE"/>
</dbReference>
<evidence type="ECO:0000313" key="7">
    <source>
        <dbReference type="Proteomes" id="UP001651880"/>
    </source>
</evidence>
<evidence type="ECO:0000256" key="1">
    <source>
        <dbReference type="ARBA" id="ARBA00010688"/>
    </source>
</evidence>
<dbReference type="PROSITE" id="PS00584">
    <property type="entry name" value="PFKB_KINASES_2"/>
    <property type="match status" value="1"/>
</dbReference>
<dbReference type="SUPFAM" id="SSF53613">
    <property type="entry name" value="Ribokinase-like"/>
    <property type="match status" value="1"/>
</dbReference>
<evidence type="ECO:0000256" key="2">
    <source>
        <dbReference type="ARBA" id="ARBA00022679"/>
    </source>
</evidence>
<dbReference type="InterPro" id="IPR011611">
    <property type="entry name" value="PfkB_dom"/>
</dbReference>
<keyword evidence="7" id="KW-1185">Reference proteome</keyword>
<evidence type="ECO:0000256" key="4">
    <source>
        <dbReference type="RuleBase" id="RU003704"/>
    </source>
</evidence>
<keyword evidence="2 4" id="KW-0808">Transferase</keyword>
<keyword evidence="3 4" id="KW-0418">Kinase</keyword>
<sequence>MDGGNVLIFGGIIVDSYMMVKEYPVRGQDVLINDSFERIGGCAVNVAQTLKNLGMQPYIVSAVGGDIRGDMIKSYIEDNRFDASCIKQLEGESSGYCVTILEGAGERTFLTYKGCESYFSPYMTADELMAKISYVYVTGYYLLDERYSSNIIEAIGRLKDMGSKILFDPGPLAQLIEKDTLLWILSKADIITPNETEAETIKSILALDAEPENWFKSTGIELLVLKQGSRGVKVWSKDMSFVMPSFKVDVIDTTGAGDSFAAGLIYGLSHGLSTCEAVNVACACGAITATFKGPHGKFGIEDIKNLTNMERDKAYDR</sequence>
<dbReference type="GO" id="GO:0016301">
    <property type="term" value="F:kinase activity"/>
    <property type="evidence" value="ECO:0007669"/>
    <property type="project" value="UniProtKB-KW"/>
</dbReference>
<dbReference type="PROSITE" id="PS00583">
    <property type="entry name" value="PFKB_KINASES_1"/>
    <property type="match status" value="1"/>
</dbReference>
<dbReference type="Gene3D" id="3.40.1190.20">
    <property type="match status" value="1"/>
</dbReference>
<evidence type="ECO:0000256" key="3">
    <source>
        <dbReference type="ARBA" id="ARBA00022777"/>
    </source>
</evidence>
<dbReference type="Pfam" id="PF00294">
    <property type="entry name" value="PfkB"/>
    <property type="match status" value="1"/>
</dbReference>
<name>A0ABT1NHQ2_9FIRM</name>
<feature type="domain" description="Carbohydrate kinase PfkB" evidence="5">
    <location>
        <begin position="6"/>
        <end position="293"/>
    </location>
</feature>
<comment type="similarity">
    <text evidence="1 4">Belongs to the carbohydrate kinase PfkB family.</text>
</comment>
<protein>
    <submittedName>
        <fullName evidence="6">Carbohydrate kinase family protein</fullName>
    </submittedName>
</protein>
<comment type="caution">
    <text evidence="6">The sequence shown here is derived from an EMBL/GenBank/DDBJ whole genome shotgun (WGS) entry which is preliminary data.</text>
</comment>
<evidence type="ECO:0000259" key="5">
    <source>
        <dbReference type="Pfam" id="PF00294"/>
    </source>
</evidence>